<feature type="compositionally biased region" description="Basic and acidic residues" evidence="2">
    <location>
        <begin position="714"/>
        <end position="728"/>
    </location>
</feature>
<reference evidence="4" key="4">
    <citation type="submission" date="2025-05" db="UniProtKB">
        <authorList>
            <consortium name="EnsemblFungi"/>
        </authorList>
    </citation>
    <scope>IDENTIFICATION</scope>
    <source>
        <strain evidence="4">isolate 1-1 / race 1 (BBBD)</strain>
    </source>
</reference>
<feature type="compositionally biased region" description="Polar residues" evidence="2">
    <location>
        <begin position="881"/>
        <end position="890"/>
    </location>
</feature>
<feature type="region of interest" description="Disordered" evidence="2">
    <location>
        <begin position="280"/>
        <end position="322"/>
    </location>
</feature>
<feature type="compositionally biased region" description="Basic and acidic residues" evidence="2">
    <location>
        <begin position="741"/>
        <end position="753"/>
    </location>
</feature>
<dbReference type="VEuPathDB" id="FungiDB:PTTG_04327"/>
<sequence length="890" mass="98258">MEHSKPHKKRKRIPPTSDSDQPDPSHRKSQKPPTSPDVEIMASPQQTAEHPKPSPAIPSTSQPRSQPPPLTNYSEQLKQTLKSSFKFLILDGPAFHSNHQALTKMVESAQELLVDDPDETIYQNELDQKSSDLKDSEDAFDTELNTAATPLVDGLTQFIQAQVERQLKLRLEDALRAHLAHLARLEKKFDQKLKNLQTKSNTADLDKWLETKLDTLKAQIDQANRDVPDKIVQELEKKQQSQAENQLQLQKKLDEIEATHQKRFDHLQSKLANIEASLLNKQRPQLGPIEEKSPENESSDHTQNTGPAAPKPSSPETARSTSAGNALKLTLSPHITTNTTQPAHPTIRHRSTSQSQAPNNNNRPKPLKPAGVSAEPGGSPPRPSTALADRPPPPSDSPINNTTSNHHPSSAVPPPASAEAYYNYISTRLMKSSWLLEYSKEKLTDFYKQQIPQDITHHLDQLGLTSNRVSELLSLLNLLPDLDFGFISKTGTSSSMATPITPGSAQLTHFHALPAPPIHSPVIPINSLQYPPPISMAAVPTNFNLVENFSLSYLKDILGVMSYHVNHMKIRLDRFEIRLSNDEKLGIDHRASITNLLKRMDSIESQTSQLANSKASSEDLTALQSQLDARVTCAQREAKESGKKMWDLALKSNGCKSPRSVARSLVGHPQASSAGSSTHASCLSMAKIEHQILDRLFAELRRLVASASSAADSATDKPAPKEREKGELEEGETSGEEDEFKDTIESILTDDRNVNPQTNNGGKTGDPSGRWKALAEMARSQYQQCRQKEKETLVYEHHHHHHDHVNHHVRVTLGLPETSNQTSTIDSLRIGALPELENLQSAGVTLAERRREEIFAEQSVSGSAPSLQPPSATINDIPVHPQTNAASTST</sequence>
<reference evidence="3" key="1">
    <citation type="submission" date="2009-11" db="EMBL/GenBank/DDBJ databases">
        <authorList>
            <consortium name="The Broad Institute Genome Sequencing Platform"/>
            <person name="Ward D."/>
            <person name="Feldgarden M."/>
            <person name="Earl A."/>
            <person name="Young S.K."/>
            <person name="Zeng Q."/>
            <person name="Koehrsen M."/>
            <person name="Alvarado L."/>
            <person name="Berlin A."/>
            <person name="Bochicchio J."/>
            <person name="Borenstein D."/>
            <person name="Chapman S.B."/>
            <person name="Chen Z."/>
            <person name="Engels R."/>
            <person name="Freedman E."/>
            <person name="Gellesch M."/>
            <person name="Goldberg J."/>
            <person name="Griggs A."/>
            <person name="Gujja S."/>
            <person name="Heilman E."/>
            <person name="Heiman D."/>
            <person name="Hepburn T."/>
            <person name="Howarth C."/>
            <person name="Jen D."/>
            <person name="Larson L."/>
            <person name="Lewis B."/>
            <person name="Mehta T."/>
            <person name="Park D."/>
            <person name="Pearson M."/>
            <person name="Roberts A."/>
            <person name="Saif S."/>
            <person name="Shea T."/>
            <person name="Shenoy N."/>
            <person name="Sisk P."/>
            <person name="Stolte C."/>
            <person name="Sykes S."/>
            <person name="Thomson T."/>
            <person name="Walk T."/>
            <person name="White J."/>
            <person name="Yandava C."/>
            <person name="Izard J."/>
            <person name="Baranova O.V."/>
            <person name="Blanton J.M."/>
            <person name="Tanner A.C."/>
            <person name="Dewhirst F.E."/>
            <person name="Haas B."/>
            <person name="Nusbaum C."/>
            <person name="Birren B."/>
        </authorList>
    </citation>
    <scope>NUCLEOTIDE SEQUENCE [LARGE SCALE GENOMIC DNA]</scope>
    <source>
        <strain evidence="3">1-1 BBBD Race 1</strain>
    </source>
</reference>
<keyword evidence="5" id="KW-1185">Reference proteome</keyword>
<dbReference type="AlphaFoldDB" id="A0A180GNL6"/>
<feature type="compositionally biased region" description="Polar residues" evidence="2">
    <location>
        <begin position="858"/>
        <end position="874"/>
    </location>
</feature>
<dbReference type="OrthoDB" id="2502630at2759"/>
<feature type="compositionally biased region" description="Basic and acidic residues" evidence="2">
    <location>
        <begin position="289"/>
        <end position="300"/>
    </location>
</feature>
<evidence type="ECO:0000313" key="3">
    <source>
        <dbReference type="EMBL" id="OAV94161.1"/>
    </source>
</evidence>
<keyword evidence="1" id="KW-0175">Coiled coil</keyword>
<dbReference type="Proteomes" id="UP000005240">
    <property type="component" value="Unassembled WGS sequence"/>
</dbReference>
<reference evidence="3" key="2">
    <citation type="submission" date="2016-05" db="EMBL/GenBank/DDBJ databases">
        <title>Comparative analysis highlights variable genome content of wheat rusts and divergence of the mating loci.</title>
        <authorList>
            <person name="Cuomo C.A."/>
            <person name="Bakkeren G."/>
            <person name="Szabo L."/>
            <person name="Khalil H."/>
            <person name="Joly D."/>
            <person name="Goldberg J."/>
            <person name="Young S."/>
            <person name="Zeng Q."/>
            <person name="Fellers J."/>
        </authorList>
    </citation>
    <scope>NUCLEOTIDE SEQUENCE [LARGE SCALE GENOMIC DNA]</scope>
    <source>
        <strain evidence="3">1-1 BBBD Race 1</strain>
    </source>
</reference>
<evidence type="ECO:0000256" key="2">
    <source>
        <dbReference type="SAM" id="MobiDB-lite"/>
    </source>
</evidence>
<reference evidence="4 5" key="3">
    <citation type="journal article" date="2017" name="G3 (Bethesda)">
        <title>Comparative analysis highlights variable genome content of wheat rusts and divergence of the mating loci.</title>
        <authorList>
            <person name="Cuomo C.A."/>
            <person name="Bakkeren G."/>
            <person name="Khalil H.B."/>
            <person name="Panwar V."/>
            <person name="Joly D."/>
            <person name="Linning R."/>
            <person name="Sakthikumar S."/>
            <person name="Song X."/>
            <person name="Adiconis X."/>
            <person name="Fan L."/>
            <person name="Goldberg J.M."/>
            <person name="Levin J.Z."/>
            <person name="Young S."/>
            <person name="Zeng Q."/>
            <person name="Anikster Y."/>
            <person name="Bruce M."/>
            <person name="Wang M."/>
            <person name="Yin C."/>
            <person name="McCallum B."/>
            <person name="Szabo L.J."/>
            <person name="Hulbert S."/>
            <person name="Chen X."/>
            <person name="Fellers J.P."/>
        </authorList>
    </citation>
    <scope>NUCLEOTIDE SEQUENCE</scope>
    <source>
        <strain evidence="5">Isolate 1-1 / race 1 (BBBD)</strain>
        <strain evidence="4">isolate 1-1 / race 1 (BBBD)</strain>
    </source>
</reference>
<feature type="region of interest" description="Disordered" evidence="2">
    <location>
        <begin position="336"/>
        <end position="415"/>
    </location>
</feature>
<evidence type="ECO:0000313" key="5">
    <source>
        <dbReference type="Proteomes" id="UP000005240"/>
    </source>
</evidence>
<proteinExistence type="predicted"/>
<accession>A0A180GNL6</accession>
<evidence type="ECO:0000256" key="1">
    <source>
        <dbReference type="SAM" id="Coils"/>
    </source>
</evidence>
<feature type="region of interest" description="Disordered" evidence="2">
    <location>
        <begin position="855"/>
        <end position="890"/>
    </location>
</feature>
<dbReference type="EMBL" id="ADAS02000043">
    <property type="protein sequence ID" value="OAV94161.1"/>
    <property type="molecule type" value="Genomic_DNA"/>
</dbReference>
<gene>
    <name evidence="3" type="ORF">PTTG_04327</name>
</gene>
<feature type="compositionally biased region" description="Acidic residues" evidence="2">
    <location>
        <begin position="729"/>
        <end position="740"/>
    </location>
</feature>
<feature type="region of interest" description="Disordered" evidence="2">
    <location>
        <begin position="707"/>
        <end position="770"/>
    </location>
</feature>
<name>A0A180GNL6_PUCT1</name>
<dbReference type="EnsemblFungi" id="PTTG_04327-t43_1">
    <property type="protein sequence ID" value="PTTG_04327-t43_1-p1"/>
    <property type="gene ID" value="PTTG_04327"/>
</dbReference>
<protein>
    <submittedName>
        <fullName evidence="3 4">Uncharacterized protein</fullName>
    </submittedName>
</protein>
<feature type="compositionally biased region" description="Basic residues" evidence="2">
    <location>
        <begin position="1"/>
        <end position="13"/>
    </location>
</feature>
<feature type="coiled-coil region" evidence="1">
    <location>
        <begin position="168"/>
        <end position="252"/>
    </location>
</feature>
<evidence type="ECO:0000313" key="4">
    <source>
        <dbReference type="EnsemblFungi" id="PTTG_04327-t43_1-p1"/>
    </source>
</evidence>
<feature type="compositionally biased region" description="Polar residues" evidence="2">
    <location>
        <begin position="397"/>
        <end position="407"/>
    </location>
</feature>
<feature type="region of interest" description="Disordered" evidence="2">
    <location>
        <begin position="1"/>
        <end position="72"/>
    </location>
</feature>
<organism evidence="3">
    <name type="scientific">Puccinia triticina (isolate 1-1 / race 1 (BBBD))</name>
    <name type="common">Brown leaf rust fungus</name>
    <dbReference type="NCBI Taxonomy" id="630390"/>
    <lineage>
        <taxon>Eukaryota</taxon>
        <taxon>Fungi</taxon>
        <taxon>Dikarya</taxon>
        <taxon>Basidiomycota</taxon>
        <taxon>Pucciniomycotina</taxon>
        <taxon>Pucciniomycetes</taxon>
        <taxon>Pucciniales</taxon>
        <taxon>Pucciniaceae</taxon>
        <taxon>Puccinia</taxon>
    </lineage>
</organism>